<dbReference type="Proteomes" id="UP000199652">
    <property type="component" value="Unassembled WGS sequence"/>
</dbReference>
<dbReference type="GO" id="GO:0008168">
    <property type="term" value="F:methyltransferase activity"/>
    <property type="evidence" value="ECO:0007669"/>
    <property type="project" value="UniProtKB-KW"/>
</dbReference>
<dbReference type="Pfam" id="PF06253">
    <property type="entry name" value="MTTB"/>
    <property type="match status" value="1"/>
</dbReference>
<dbReference type="InterPro" id="IPR010426">
    <property type="entry name" value="MTTB_MeTrfase"/>
</dbReference>
<dbReference type="EMBL" id="FNOU01000001">
    <property type="protein sequence ID" value="SDX32866.1"/>
    <property type="molecule type" value="Genomic_DNA"/>
</dbReference>
<keyword evidence="2 4" id="KW-0489">Methyltransferase</keyword>
<gene>
    <name evidence="4" type="ORF">SAMN04488579_101171</name>
</gene>
<proteinExistence type="inferred from homology"/>
<organism evidence="4 5">
    <name type="scientific">Eubacterium barkeri</name>
    <name type="common">Clostridium barkeri</name>
    <dbReference type="NCBI Taxonomy" id="1528"/>
    <lineage>
        <taxon>Bacteria</taxon>
        <taxon>Bacillati</taxon>
        <taxon>Bacillota</taxon>
        <taxon>Clostridia</taxon>
        <taxon>Eubacteriales</taxon>
        <taxon>Eubacteriaceae</taxon>
        <taxon>Eubacterium</taxon>
    </lineage>
</organism>
<dbReference type="AlphaFoldDB" id="A0A1H3AT61"/>
<dbReference type="GO" id="GO:0015948">
    <property type="term" value="P:methanogenesis"/>
    <property type="evidence" value="ECO:0007669"/>
    <property type="project" value="InterPro"/>
</dbReference>
<comment type="similarity">
    <text evidence="1">Belongs to the trimethylamine methyltransferase family.</text>
</comment>
<keyword evidence="3 4" id="KW-0808">Transferase</keyword>
<protein>
    <submittedName>
        <fullName evidence="4">Trimethylamine:corrinoid methyltransferase</fullName>
    </submittedName>
</protein>
<keyword evidence="5" id="KW-1185">Reference proteome</keyword>
<dbReference type="Gene3D" id="3.20.20.480">
    <property type="entry name" value="Trimethylamine methyltransferase-like"/>
    <property type="match status" value="1"/>
</dbReference>
<dbReference type="RefSeq" id="WP_090242485.1">
    <property type="nucleotide sequence ID" value="NZ_FNOU01000001.1"/>
</dbReference>
<dbReference type="STRING" id="1528.SAMN04488579_101171"/>
<dbReference type="OrthoDB" id="5418352at2"/>
<evidence type="ECO:0000256" key="2">
    <source>
        <dbReference type="ARBA" id="ARBA00022603"/>
    </source>
</evidence>
<accession>A0A1H3AT61</accession>
<name>A0A1H3AT61_EUBBA</name>
<evidence type="ECO:0000256" key="1">
    <source>
        <dbReference type="ARBA" id="ARBA00007137"/>
    </source>
</evidence>
<dbReference type="GO" id="GO:0032259">
    <property type="term" value="P:methylation"/>
    <property type="evidence" value="ECO:0007669"/>
    <property type="project" value="UniProtKB-KW"/>
</dbReference>
<evidence type="ECO:0000313" key="5">
    <source>
        <dbReference type="Proteomes" id="UP000199652"/>
    </source>
</evidence>
<dbReference type="InterPro" id="IPR038601">
    <property type="entry name" value="MttB-like_sf"/>
</dbReference>
<evidence type="ECO:0000313" key="4">
    <source>
        <dbReference type="EMBL" id="SDX32866.1"/>
    </source>
</evidence>
<sequence length="478" mass="52564">MSNFEFLSQETKLLIHKKALEILAETGVQIDSKEILEKLEGFGAEVDYENCQARFSKGMVEEAIKRCPSKFVLGGVQEEYDMYLGEGNTYVLTDTQGCFVSDLKTGERRNSTMKDLLDAARVTDAMDYIHCFAPIVIAGDVPEGSRTIREMVEIFKVSSKHVETDCFNEAQAKYYIEVLRKLFREDVLLERPPLSITCCPVSPLIFEAPMLTGTIAMGEINTPVLLLPMPISGTTAPMTLLGTIIQNTAEVLAGITILQSFTPGRKIIFGSADGIMDMKSLLCCVGSPEGALVNAANIEMGHFYNMPALGCNGTDAHKPNYQMGFERGSSNLPLFLAHGDMICGVGMGSSAMCLYLEELVNCEDVMNISRRIAQGIQDDEKLALAGVVKKVGPGGNFLNEKSTIKQLRNGEHYSPRNLIRRPYDKADPADMVEASKARVREILAAPPKKNFSDQIEQEVEEILKRADVECAEAAAEEE</sequence>
<reference evidence="5" key="1">
    <citation type="submission" date="2016-10" db="EMBL/GenBank/DDBJ databases">
        <authorList>
            <person name="Varghese N."/>
            <person name="Submissions S."/>
        </authorList>
    </citation>
    <scope>NUCLEOTIDE SEQUENCE [LARGE SCALE GENOMIC DNA]</scope>
    <source>
        <strain evidence="5">VPI 5359</strain>
    </source>
</reference>
<evidence type="ECO:0000256" key="3">
    <source>
        <dbReference type="ARBA" id="ARBA00022679"/>
    </source>
</evidence>